<evidence type="ECO:0000313" key="4">
    <source>
        <dbReference type="Proteomes" id="UP000326924"/>
    </source>
</evidence>
<dbReference type="Pfam" id="PF02777">
    <property type="entry name" value="Sod_Fe_C"/>
    <property type="match status" value="2"/>
</dbReference>
<sequence>MSLPFIFARRAPRVLPSFTNATPHLMQQWRRNSTMHIAPPQSVPPLNNIGIWAEEGVKGVFSKRAFDTAWTNYQRGLVDNLNRLIGGTEYANMTPLDIAVVSARQADLAAVFNYASQAHNNHFFFEGLSSSKVPVPESIMTRIPFGFASEQALRTELLTTASKMFGNGWVWLVLDQNRYLRILCTYNAGTPYGAAYRRQDTDLNTRETLGDVNAMTDSIRQSTQGSNSNWAIPLLNINCWEHAWLEDFGINGKDRYLEAVWEAIDWNVVASRCPVLYRDGTPSLRRPFSR</sequence>
<comment type="caution">
    <text evidence="3">The sequence shown here is derived from an EMBL/GenBank/DDBJ whole genome shotgun (WGS) entry which is preliminary data.</text>
</comment>
<dbReference type="Proteomes" id="UP000326924">
    <property type="component" value="Unassembled WGS sequence"/>
</dbReference>
<feature type="domain" description="Manganese/iron superoxide dismutase C-terminal" evidence="2">
    <location>
        <begin position="139"/>
        <end position="192"/>
    </location>
</feature>
<gene>
    <name evidence="3" type="ORF">FN846DRAFT_950314</name>
</gene>
<comment type="function">
    <text evidence="1">Component of the mitochondrial ribosome (mitoribosome), a dedicated translation machinery responsible for the synthesis of mitochondrial genome-encoded proteins, including at least some of the essential transmembrane subunits of the mitochondrial respiratory chain. The mitoribosomes are attached to the mitochondrial inner membrane and translation products are cotranslationally integrated into the membrane.</text>
</comment>
<dbReference type="PANTHER" id="PTHR43595:SF2">
    <property type="entry name" value="SMALL RIBOSOMAL SUBUNIT PROTEIN MS42"/>
    <property type="match status" value="1"/>
</dbReference>
<proteinExistence type="predicted"/>
<evidence type="ECO:0000259" key="2">
    <source>
        <dbReference type="Pfam" id="PF02777"/>
    </source>
</evidence>
<dbReference type="InParanoid" id="A0A5J5EXA1"/>
<organism evidence="3 4">
    <name type="scientific">Sphaerosporella brunnea</name>
    <dbReference type="NCBI Taxonomy" id="1250544"/>
    <lineage>
        <taxon>Eukaryota</taxon>
        <taxon>Fungi</taxon>
        <taxon>Dikarya</taxon>
        <taxon>Ascomycota</taxon>
        <taxon>Pezizomycotina</taxon>
        <taxon>Pezizomycetes</taxon>
        <taxon>Pezizales</taxon>
        <taxon>Pyronemataceae</taxon>
        <taxon>Sphaerosporella</taxon>
    </lineage>
</organism>
<dbReference type="PANTHER" id="PTHR43595">
    <property type="entry name" value="37S RIBOSOMAL PROTEIN S26, MITOCHONDRIAL"/>
    <property type="match status" value="1"/>
</dbReference>
<dbReference type="InterPro" id="IPR036314">
    <property type="entry name" value="SOD_C_sf"/>
</dbReference>
<dbReference type="Gene3D" id="3.55.40.20">
    <property type="entry name" value="Iron/manganese superoxide dismutase, C-terminal domain"/>
    <property type="match status" value="1"/>
</dbReference>
<evidence type="ECO:0000313" key="3">
    <source>
        <dbReference type="EMBL" id="KAA8905542.1"/>
    </source>
</evidence>
<dbReference type="GO" id="GO:0005737">
    <property type="term" value="C:cytoplasm"/>
    <property type="evidence" value="ECO:0007669"/>
    <property type="project" value="TreeGrafter"/>
</dbReference>
<dbReference type="SUPFAM" id="SSF54719">
    <property type="entry name" value="Fe,Mn superoxide dismutase (SOD), C-terminal domain"/>
    <property type="match status" value="1"/>
</dbReference>
<reference evidence="3 4" key="1">
    <citation type="submission" date="2019-09" db="EMBL/GenBank/DDBJ databases">
        <title>Draft genome of the ectomycorrhizal ascomycete Sphaerosporella brunnea.</title>
        <authorList>
            <consortium name="DOE Joint Genome Institute"/>
            <person name="Benucci G.M."/>
            <person name="Marozzi G."/>
            <person name="Antonielli L."/>
            <person name="Sanchez S."/>
            <person name="Marco P."/>
            <person name="Wang X."/>
            <person name="Falini L.B."/>
            <person name="Barry K."/>
            <person name="Haridas S."/>
            <person name="Lipzen A."/>
            <person name="Labutti K."/>
            <person name="Grigoriev I.V."/>
            <person name="Murat C."/>
            <person name="Martin F."/>
            <person name="Albertini E."/>
            <person name="Donnini D."/>
            <person name="Bonito G."/>
        </authorList>
    </citation>
    <scope>NUCLEOTIDE SEQUENCE [LARGE SCALE GENOMIC DNA]</scope>
    <source>
        <strain evidence="3 4">Sb_GMNB300</strain>
    </source>
</reference>
<dbReference type="EMBL" id="VXIS01000098">
    <property type="protein sequence ID" value="KAA8905542.1"/>
    <property type="molecule type" value="Genomic_DNA"/>
</dbReference>
<evidence type="ECO:0000256" key="1">
    <source>
        <dbReference type="ARBA" id="ARBA00037226"/>
    </source>
</evidence>
<dbReference type="OrthoDB" id="275227at2759"/>
<accession>A0A5J5EXA1</accession>
<keyword evidence="4" id="KW-1185">Reference proteome</keyword>
<protein>
    <submittedName>
        <fullName evidence="3">Manganese/iron superoxide dismutase</fullName>
    </submittedName>
</protein>
<feature type="domain" description="Manganese/iron superoxide dismutase C-terminal" evidence="2">
    <location>
        <begin position="225"/>
        <end position="272"/>
    </location>
</feature>
<name>A0A5J5EXA1_9PEZI</name>
<dbReference type="InterPro" id="IPR019832">
    <property type="entry name" value="Mn/Fe_SOD_C"/>
</dbReference>
<dbReference type="AlphaFoldDB" id="A0A5J5EXA1"/>
<dbReference type="GO" id="GO:0004784">
    <property type="term" value="F:superoxide dismutase activity"/>
    <property type="evidence" value="ECO:0007669"/>
    <property type="project" value="InterPro"/>
</dbReference>
<dbReference type="InterPro" id="IPR036324">
    <property type="entry name" value="Mn/Fe_SOD_N_sf"/>
</dbReference>
<dbReference type="GO" id="GO:0046872">
    <property type="term" value="F:metal ion binding"/>
    <property type="evidence" value="ECO:0007669"/>
    <property type="project" value="InterPro"/>
</dbReference>
<dbReference type="SUPFAM" id="SSF46609">
    <property type="entry name" value="Fe,Mn superoxide dismutase (SOD), N-terminal domain"/>
    <property type="match status" value="1"/>
</dbReference>
<dbReference type="FunCoup" id="A0A5J5EXA1">
    <property type="interactions" value="125"/>
</dbReference>